<dbReference type="STRING" id="1702214.AL399_09370"/>
<proteinExistence type="predicted"/>
<protein>
    <submittedName>
        <fullName evidence="1">Uncharacterized protein</fullName>
    </submittedName>
</protein>
<evidence type="ECO:0000313" key="2">
    <source>
        <dbReference type="Proteomes" id="UP000054172"/>
    </source>
</evidence>
<evidence type="ECO:0000313" key="1">
    <source>
        <dbReference type="EMBL" id="KQM08069.1"/>
    </source>
</evidence>
<feature type="non-terminal residue" evidence="1">
    <location>
        <position position="1"/>
    </location>
</feature>
<keyword evidence="2" id="KW-1185">Reference proteome</keyword>
<comment type="caution">
    <text evidence="1">The sequence shown here is derived from an EMBL/GenBank/DDBJ whole genome shotgun (WGS) entry which is preliminary data.</text>
</comment>
<dbReference type="EMBL" id="LIIK01000118">
    <property type="protein sequence ID" value="KQM08069.1"/>
    <property type="molecule type" value="Genomic_DNA"/>
</dbReference>
<gene>
    <name evidence="1" type="ORF">AL399_09370</name>
</gene>
<sequence>VFAFAKRNTPHQYWLAKSFLLLAEGYRTHDDLFQARATLQSIAANYEAKEDGILTEVNAALARIAAEEKARERVI</sequence>
<dbReference type="Proteomes" id="UP000054172">
    <property type="component" value="Unassembled WGS sequence"/>
</dbReference>
<accession>A0A0Q4B2A7</accession>
<name>A0A0Q4B2A7_9BACT</name>
<dbReference type="PATRIC" id="fig|1702214.3.peg.1933"/>
<feature type="non-terminal residue" evidence="1">
    <location>
        <position position="75"/>
    </location>
</feature>
<reference evidence="1" key="1">
    <citation type="submission" date="2015-08" db="EMBL/GenBank/DDBJ databases">
        <title>Candidatus Bacteriodes Periocalifornicus.</title>
        <authorList>
            <person name="McLean J.S."/>
            <person name="Kelley S."/>
        </authorList>
    </citation>
    <scope>NUCLEOTIDE SEQUENCE [LARGE SCALE GENOMIC DNA]</scope>
    <source>
        <strain evidence="1">12B</strain>
    </source>
</reference>
<organism evidence="1 2">
    <name type="scientific">Candidatus [Bacteroides] periocalifornicus</name>
    <dbReference type="NCBI Taxonomy" id="1702214"/>
    <lineage>
        <taxon>Bacteria</taxon>
        <taxon>Pseudomonadati</taxon>
        <taxon>Bacteroidota</taxon>
    </lineage>
</organism>
<dbReference type="AlphaFoldDB" id="A0A0Q4B2A7"/>